<dbReference type="AlphaFoldDB" id="A0AAD4SW73"/>
<proteinExistence type="predicted"/>
<evidence type="ECO:0000313" key="2">
    <source>
        <dbReference type="Proteomes" id="UP001202328"/>
    </source>
</evidence>
<keyword evidence="2" id="KW-1185">Reference proteome</keyword>
<protein>
    <submittedName>
        <fullName evidence="1">Uncharacterized protein</fullName>
    </submittedName>
</protein>
<accession>A0AAD4SW73</accession>
<reference evidence="1" key="1">
    <citation type="submission" date="2022-04" db="EMBL/GenBank/DDBJ databases">
        <title>A functionally conserved STORR gene fusion in Papaver species that diverged 16.8 million years ago.</title>
        <authorList>
            <person name="Catania T."/>
        </authorList>
    </citation>
    <scope>NUCLEOTIDE SEQUENCE</scope>
    <source>
        <strain evidence="1">S-188037</strain>
    </source>
</reference>
<organism evidence="1 2">
    <name type="scientific">Papaver atlanticum</name>
    <dbReference type="NCBI Taxonomy" id="357466"/>
    <lineage>
        <taxon>Eukaryota</taxon>
        <taxon>Viridiplantae</taxon>
        <taxon>Streptophyta</taxon>
        <taxon>Embryophyta</taxon>
        <taxon>Tracheophyta</taxon>
        <taxon>Spermatophyta</taxon>
        <taxon>Magnoliopsida</taxon>
        <taxon>Ranunculales</taxon>
        <taxon>Papaveraceae</taxon>
        <taxon>Papaveroideae</taxon>
        <taxon>Papaver</taxon>
    </lineage>
</organism>
<evidence type="ECO:0000313" key="1">
    <source>
        <dbReference type="EMBL" id="KAI3923721.1"/>
    </source>
</evidence>
<sequence>MDLGSVPSLHPVMLEIKKILEMVGRLWMTIKSLKHNMGATEKEKSSHENVATTNLVLNYPLGSIFEIFISQKICNPRKKQLVKNSSRAHNFCCGDYRFRR</sequence>
<gene>
    <name evidence="1" type="ORF">MKW98_011351</name>
</gene>
<comment type="caution">
    <text evidence="1">The sequence shown here is derived from an EMBL/GenBank/DDBJ whole genome shotgun (WGS) entry which is preliminary data.</text>
</comment>
<dbReference type="EMBL" id="JAJJMB010008429">
    <property type="protein sequence ID" value="KAI3923721.1"/>
    <property type="molecule type" value="Genomic_DNA"/>
</dbReference>
<name>A0AAD4SW73_9MAGN</name>
<dbReference type="Proteomes" id="UP001202328">
    <property type="component" value="Unassembled WGS sequence"/>
</dbReference>